<feature type="region of interest" description="Disordered" evidence="1">
    <location>
        <begin position="1"/>
        <end position="20"/>
    </location>
</feature>
<proteinExistence type="predicted"/>
<protein>
    <submittedName>
        <fullName evidence="2">Uncharacterized protein</fullName>
    </submittedName>
</protein>
<dbReference type="EMBL" id="JBITGY010000006">
    <property type="protein sequence ID" value="MFI6500691.1"/>
    <property type="molecule type" value="Genomic_DNA"/>
</dbReference>
<reference evidence="2 3" key="1">
    <citation type="submission" date="2024-10" db="EMBL/GenBank/DDBJ databases">
        <title>The Natural Products Discovery Center: Release of the First 8490 Sequenced Strains for Exploring Actinobacteria Biosynthetic Diversity.</title>
        <authorList>
            <person name="Kalkreuter E."/>
            <person name="Kautsar S.A."/>
            <person name="Yang D."/>
            <person name="Bader C.D."/>
            <person name="Teijaro C.N."/>
            <person name="Fluegel L."/>
            <person name="Davis C.M."/>
            <person name="Simpson J.R."/>
            <person name="Lauterbach L."/>
            <person name="Steele A.D."/>
            <person name="Gui C."/>
            <person name="Meng S."/>
            <person name="Li G."/>
            <person name="Viehrig K."/>
            <person name="Ye F."/>
            <person name="Su P."/>
            <person name="Kiefer A.F."/>
            <person name="Nichols A."/>
            <person name="Cepeda A.J."/>
            <person name="Yan W."/>
            <person name="Fan B."/>
            <person name="Jiang Y."/>
            <person name="Adhikari A."/>
            <person name="Zheng C.-J."/>
            <person name="Schuster L."/>
            <person name="Cowan T.M."/>
            <person name="Smanski M.J."/>
            <person name="Chevrette M.G."/>
            <person name="De Carvalho L.P.S."/>
            <person name="Shen B."/>
        </authorList>
    </citation>
    <scope>NUCLEOTIDE SEQUENCE [LARGE SCALE GENOMIC DNA]</scope>
    <source>
        <strain evidence="2 3">NPDC050545</strain>
    </source>
</reference>
<evidence type="ECO:0000313" key="2">
    <source>
        <dbReference type="EMBL" id="MFI6500691.1"/>
    </source>
</evidence>
<evidence type="ECO:0000256" key="1">
    <source>
        <dbReference type="SAM" id="MobiDB-lite"/>
    </source>
</evidence>
<keyword evidence="3" id="KW-1185">Reference proteome</keyword>
<accession>A0ABW7YXP4</accession>
<gene>
    <name evidence="2" type="ORF">ACIBG2_25165</name>
</gene>
<organism evidence="2 3">
    <name type="scientific">Nonomuraea typhae</name>
    <dbReference type="NCBI Taxonomy" id="2603600"/>
    <lineage>
        <taxon>Bacteria</taxon>
        <taxon>Bacillati</taxon>
        <taxon>Actinomycetota</taxon>
        <taxon>Actinomycetes</taxon>
        <taxon>Streptosporangiales</taxon>
        <taxon>Streptosporangiaceae</taxon>
        <taxon>Nonomuraea</taxon>
    </lineage>
</organism>
<name>A0ABW7YXP4_9ACTN</name>
<sequence>MMRWLVDEPLPSRSRRPGARAADECITKISGIDIIGSQVVRQPTTGLLSEMIADLEARLTEPTAG</sequence>
<evidence type="ECO:0000313" key="3">
    <source>
        <dbReference type="Proteomes" id="UP001612741"/>
    </source>
</evidence>
<comment type="caution">
    <text evidence="2">The sequence shown here is derived from an EMBL/GenBank/DDBJ whole genome shotgun (WGS) entry which is preliminary data.</text>
</comment>
<dbReference type="Proteomes" id="UP001612741">
    <property type="component" value="Unassembled WGS sequence"/>
</dbReference>
<dbReference type="RefSeq" id="WP_397084749.1">
    <property type="nucleotide sequence ID" value="NZ_JBITGY010000006.1"/>
</dbReference>